<reference evidence="3" key="1">
    <citation type="journal article" date="2019" name="Int. J. Syst. Evol. Microbiol.">
        <title>The Global Catalogue of Microorganisms (GCM) 10K type strain sequencing project: providing services to taxonomists for standard genome sequencing and annotation.</title>
        <authorList>
            <consortium name="The Broad Institute Genomics Platform"/>
            <consortium name="The Broad Institute Genome Sequencing Center for Infectious Disease"/>
            <person name="Wu L."/>
            <person name="Ma J."/>
        </authorList>
    </citation>
    <scope>NUCLEOTIDE SEQUENCE [LARGE SCALE GENOMIC DNA]</scope>
    <source>
        <strain evidence="3">CCUG 49560</strain>
    </source>
</reference>
<dbReference type="InterPro" id="IPR007278">
    <property type="entry name" value="DUF397"/>
</dbReference>
<gene>
    <name evidence="2" type="ORF">ACFO8L_19890</name>
</gene>
<dbReference type="EMBL" id="JBHSFN010000011">
    <property type="protein sequence ID" value="MFC4588362.1"/>
    <property type="molecule type" value="Genomic_DNA"/>
</dbReference>
<name>A0ABV9EFL2_9ACTN</name>
<organism evidence="2 3">
    <name type="scientific">Sphaerisporangium corydalis</name>
    <dbReference type="NCBI Taxonomy" id="1441875"/>
    <lineage>
        <taxon>Bacteria</taxon>
        <taxon>Bacillati</taxon>
        <taxon>Actinomycetota</taxon>
        <taxon>Actinomycetes</taxon>
        <taxon>Streptosporangiales</taxon>
        <taxon>Streptosporangiaceae</taxon>
        <taxon>Sphaerisporangium</taxon>
    </lineage>
</organism>
<feature type="domain" description="DUF397" evidence="1">
    <location>
        <begin position="7"/>
        <end position="58"/>
    </location>
</feature>
<dbReference type="Proteomes" id="UP001595891">
    <property type="component" value="Unassembled WGS sequence"/>
</dbReference>
<keyword evidence="3" id="KW-1185">Reference proteome</keyword>
<protein>
    <submittedName>
        <fullName evidence="2">DUF397 domain-containing protein</fullName>
    </submittedName>
</protein>
<evidence type="ECO:0000313" key="3">
    <source>
        <dbReference type="Proteomes" id="UP001595891"/>
    </source>
</evidence>
<accession>A0ABV9EFL2</accession>
<proteinExistence type="predicted"/>
<evidence type="ECO:0000313" key="2">
    <source>
        <dbReference type="EMBL" id="MFC4588362.1"/>
    </source>
</evidence>
<dbReference type="Pfam" id="PF04149">
    <property type="entry name" value="DUF397"/>
    <property type="match status" value="1"/>
</dbReference>
<evidence type="ECO:0000259" key="1">
    <source>
        <dbReference type="Pfam" id="PF04149"/>
    </source>
</evidence>
<comment type="caution">
    <text evidence="2">The sequence shown here is derived from an EMBL/GenBank/DDBJ whole genome shotgun (WGS) entry which is preliminary data.</text>
</comment>
<dbReference type="RefSeq" id="WP_262846786.1">
    <property type="nucleotide sequence ID" value="NZ_JANZYP010000052.1"/>
</dbReference>
<sequence length="66" mass="7524">MDLSHITWRKSSRSGNGANCVEVAVVEDVYLLRDSKHPEGPKLVVHATQWRDFIADLKNTEFDQRG</sequence>